<dbReference type="RefSeq" id="WP_188778650.1">
    <property type="nucleotide sequence ID" value="NZ_BMKQ01000001.1"/>
</dbReference>
<dbReference type="EMBL" id="BMKQ01000001">
    <property type="protein sequence ID" value="GGF37822.1"/>
    <property type="molecule type" value="Genomic_DNA"/>
</dbReference>
<keyword evidence="3" id="KW-1185">Reference proteome</keyword>
<protein>
    <submittedName>
        <fullName evidence="2">Uncharacterized protein</fullName>
    </submittedName>
</protein>
<evidence type="ECO:0000256" key="1">
    <source>
        <dbReference type="SAM" id="MobiDB-lite"/>
    </source>
</evidence>
<feature type="region of interest" description="Disordered" evidence="1">
    <location>
        <begin position="155"/>
        <end position="223"/>
    </location>
</feature>
<feature type="compositionally biased region" description="Low complexity" evidence="1">
    <location>
        <begin position="193"/>
        <end position="204"/>
    </location>
</feature>
<feature type="compositionally biased region" description="Basic residues" evidence="1">
    <location>
        <begin position="127"/>
        <end position="136"/>
    </location>
</feature>
<evidence type="ECO:0000313" key="2">
    <source>
        <dbReference type="EMBL" id="GGF37822.1"/>
    </source>
</evidence>
<dbReference type="Gene3D" id="1.20.120.20">
    <property type="entry name" value="Apolipoprotein"/>
    <property type="match status" value="1"/>
</dbReference>
<feature type="compositionally biased region" description="Basic and acidic residues" evidence="1">
    <location>
        <begin position="87"/>
        <end position="119"/>
    </location>
</feature>
<dbReference type="AlphaFoldDB" id="A0A917BD75"/>
<gene>
    <name evidence="2" type="ORF">GCM10011519_09220</name>
</gene>
<proteinExistence type="predicted"/>
<comment type="caution">
    <text evidence="2">The sequence shown here is derived from an EMBL/GenBank/DDBJ whole genome shotgun (WGS) entry which is preliminary data.</text>
</comment>
<feature type="compositionally biased region" description="Low complexity" evidence="1">
    <location>
        <begin position="77"/>
        <end position="86"/>
    </location>
</feature>
<evidence type="ECO:0000313" key="3">
    <source>
        <dbReference type="Proteomes" id="UP000649179"/>
    </source>
</evidence>
<name>A0A917BD75_9ACTN</name>
<accession>A0A917BD75</accession>
<feature type="compositionally biased region" description="Basic and acidic residues" evidence="1">
    <location>
        <begin position="46"/>
        <end position="76"/>
    </location>
</feature>
<feature type="compositionally biased region" description="Pro residues" evidence="1">
    <location>
        <begin position="168"/>
        <end position="192"/>
    </location>
</feature>
<organism evidence="2 3">
    <name type="scientific">Marmoricola endophyticus</name>
    <dbReference type="NCBI Taxonomy" id="2040280"/>
    <lineage>
        <taxon>Bacteria</taxon>
        <taxon>Bacillati</taxon>
        <taxon>Actinomycetota</taxon>
        <taxon>Actinomycetes</taxon>
        <taxon>Propionibacteriales</taxon>
        <taxon>Nocardioidaceae</taxon>
        <taxon>Marmoricola</taxon>
    </lineage>
</organism>
<dbReference type="SUPFAM" id="SSF58113">
    <property type="entry name" value="Apolipoprotein A-I"/>
    <property type="match status" value="1"/>
</dbReference>
<reference evidence="2" key="2">
    <citation type="submission" date="2020-09" db="EMBL/GenBank/DDBJ databases">
        <authorList>
            <person name="Sun Q."/>
            <person name="Zhou Y."/>
        </authorList>
    </citation>
    <scope>NUCLEOTIDE SEQUENCE</scope>
    <source>
        <strain evidence="2">CGMCC 1.16067</strain>
    </source>
</reference>
<sequence>MPFRKKKTFLDQAADYVDSVRPHVESALEQTRDAVGDFVDHTARPALKDARDKAGPALADARDKAGPALAEARDRAVAAAGPAVAEAQKRAKPYLEDARERAAEGAEHARAYAETKRAEVTGQPTPKQKKRKSRLKKLVLLGVIGGAAYAVAKLRSGPSDTWQSSYTPPAPTTPSTPAANKPPAPTAVPDPAPEATATSDSEAPTPDPSAPATPSADEDGPTS</sequence>
<reference evidence="2" key="1">
    <citation type="journal article" date="2014" name="Int. J. Syst. Evol. Microbiol.">
        <title>Complete genome sequence of Corynebacterium casei LMG S-19264T (=DSM 44701T), isolated from a smear-ripened cheese.</title>
        <authorList>
            <consortium name="US DOE Joint Genome Institute (JGI-PGF)"/>
            <person name="Walter F."/>
            <person name="Albersmeier A."/>
            <person name="Kalinowski J."/>
            <person name="Ruckert C."/>
        </authorList>
    </citation>
    <scope>NUCLEOTIDE SEQUENCE</scope>
    <source>
        <strain evidence="2">CGMCC 1.16067</strain>
    </source>
</reference>
<feature type="region of interest" description="Disordered" evidence="1">
    <location>
        <begin position="46"/>
        <end position="136"/>
    </location>
</feature>
<dbReference type="Proteomes" id="UP000649179">
    <property type="component" value="Unassembled WGS sequence"/>
</dbReference>